<dbReference type="AlphaFoldDB" id="A0A1R1Y0T4"/>
<dbReference type="EMBL" id="LSSN01001226">
    <property type="protein sequence ID" value="OMJ20513.1"/>
    <property type="molecule type" value="Genomic_DNA"/>
</dbReference>
<gene>
    <name evidence="1" type="ORF">AYI70_g4062</name>
</gene>
<comment type="caution">
    <text evidence="1">The sequence shown here is derived from an EMBL/GenBank/DDBJ whole genome shotgun (WGS) entry which is preliminary data.</text>
</comment>
<keyword evidence="2" id="KW-1185">Reference proteome</keyword>
<evidence type="ECO:0000313" key="2">
    <source>
        <dbReference type="Proteomes" id="UP000187283"/>
    </source>
</evidence>
<dbReference type="Proteomes" id="UP000187283">
    <property type="component" value="Unassembled WGS sequence"/>
</dbReference>
<protein>
    <submittedName>
        <fullName evidence="1">Uncharacterized protein</fullName>
    </submittedName>
</protein>
<sequence>MDEKSVSTTVKFEADFDNSRNDMDIGDTSQM</sequence>
<dbReference type="OrthoDB" id="10490919at2759"/>
<organism evidence="1 2">
    <name type="scientific">Smittium culicis</name>
    <dbReference type="NCBI Taxonomy" id="133412"/>
    <lineage>
        <taxon>Eukaryota</taxon>
        <taxon>Fungi</taxon>
        <taxon>Fungi incertae sedis</taxon>
        <taxon>Zoopagomycota</taxon>
        <taxon>Kickxellomycotina</taxon>
        <taxon>Harpellomycetes</taxon>
        <taxon>Harpellales</taxon>
        <taxon>Legeriomycetaceae</taxon>
        <taxon>Smittium</taxon>
    </lineage>
</organism>
<proteinExistence type="predicted"/>
<feature type="non-terminal residue" evidence="1">
    <location>
        <position position="31"/>
    </location>
</feature>
<reference evidence="1 2" key="1">
    <citation type="submission" date="2017-01" db="EMBL/GenBank/DDBJ databases">
        <authorList>
            <person name="Mah S.A."/>
            <person name="Swanson W.J."/>
            <person name="Moy G.W."/>
            <person name="Vacquier V.D."/>
        </authorList>
    </citation>
    <scope>NUCLEOTIDE SEQUENCE [LARGE SCALE GENOMIC DNA]</scope>
    <source>
        <strain evidence="1 2">GSMNP</strain>
    </source>
</reference>
<evidence type="ECO:0000313" key="1">
    <source>
        <dbReference type="EMBL" id="OMJ20513.1"/>
    </source>
</evidence>
<name>A0A1R1Y0T4_9FUNG</name>
<accession>A0A1R1Y0T4</accession>